<evidence type="ECO:0000313" key="2">
    <source>
        <dbReference type="Proteomes" id="UP001278571"/>
    </source>
</evidence>
<sequence length="109" mass="10990">GMVAFILVMIGISTSAILSQVLITNLDAAVTDAASGIQPRIVFQNSADDVLNSGRFDSGTLLVMSSPGTGVTGAVVEDSGARALSTADLSRIVDSLRGAAPSAKTVELP</sequence>
<name>A0ABU4JYP7_9ACTN</name>
<dbReference type="RefSeq" id="WP_319007248.1">
    <property type="nucleotide sequence ID" value="NZ_JAWJZF010000046.1"/>
</dbReference>
<dbReference type="Proteomes" id="UP001278571">
    <property type="component" value="Unassembled WGS sequence"/>
</dbReference>
<accession>A0ABU4JYP7</accession>
<feature type="non-terminal residue" evidence="1">
    <location>
        <position position="1"/>
    </location>
</feature>
<keyword evidence="2" id="KW-1185">Reference proteome</keyword>
<feature type="non-terminal residue" evidence="1">
    <location>
        <position position="109"/>
    </location>
</feature>
<evidence type="ECO:0000313" key="1">
    <source>
        <dbReference type="EMBL" id="MDX2290623.1"/>
    </source>
</evidence>
<comment type="caution">
    <text evidence="1">The sequence shown here is derived from an EMBL/GenBank/DDBJ whole genome shotgun (WGS) entry which is preliminary data.</text>
</comment>
<protein>
    <recommendedName>
        <fullName evidence="3">ABC transporter permease</fullName>
    </recommendedName>
</protein>
<proteinExistence type="predicted"/>
<reference evidence="1 2" key="1">
    <citation type="submission" date="2023-10" db="EMBL/GenBank/DDBJ databases">
        <authorList>
            <person name="Wang X.X."/>
        </authorList>
    </citation>
    <scope>NUCLEOTIDE SEQUENCE [LARGE SCALE GENOMIC DNA]</scope>
    <source>
        <strain evidence="1 2">NBRC 12816</strain>
    </source>
</reference>
<dbReference type="EMBL" id="JAWJZF010000046">
    <property type="protein sequence ID" value="MDX2290623.1"/>
    <property type="molecule type" value="Genomic_DNA"/>
</dbReference>
<organism evidence="1 2">
    <name type="scientific">Streptomyces roseolus</name>
    <dbReference type="NCBI Taxonomy" id="67358"/>
    <lineage>
        <taxon>Bacteria</taxon>
        <taxon>Bacillati</taxon>
        <taxon>Actinomycetota</taxon>
        <taxon>Actinomycetes</taxon>
        <taxon>Kitasatosporales</taxon>
        <taxon>Streptomycetaceae</taxon>
        <taxon>Streptomyces</taxon>
    </lineage>
</organism>
<gene>
    <name evidence="1" type="ORF">R2363_00225</name>
</gene>
<evidence type="ECO:0008006" key="3">
    <source>
        <dbReference type="Google" id="ProtNLM"/>
    </source>
</evidence>